<name>A0A0H2V6R5_ECOL6</name>
<gene>
    <name evidence="1" type="ordered locus">c1567</name>
</gene>
<dbReference type="RefSeq" id="WP_000881610.1">
    <property type="nucleotide sequence ID" value="NC_004431.1"/>
</dbReference>
<dbReference type="Proteomes" id="UP000001410">
    <property type="component" value="Chromosome"/>
</dbReference>
<protein>
    <submittedName>
        <fullName evidence="1">Uncharacterized protein</fullName>
    </submittedName>
</protein>
<dbReference type="EMBL" id="AE014075">
    <property type="protein sequence ID" value="AAN80036.1"/>
    <property type="molecule type" value="Genomic_DNA"/>
</dbReference>
<organism evidence="1 2">
    <name type="scientific">Escherichia coli O6:H1 (strain CFT073 / ATCC 700928 / UPEC)</name>
    <dbReference type="NCBI Taxonomy" id="199310"/>
    <lineage>
        <taxon>Bacteria</taxon>
        <taxon>Pseudomonadati</taxon>
        <taxon>Pseudomonadota</taxon>
        <taxon>Gammaproteobacteria</taxon>
        <taxon>Enterobacterales</taxon>
        <taxon>Enterobacteriaceae</taxon>
        <taxon>Escherichia</taxon>
    </lineage>
</organism>
<evidence type="ECO:0000313" key="2">
    <source>
        <dbReference type="Proteomes" id="UP000001410"/>
    </source>
</evidence>
<accession>A0A0H2V6R5</accession>
<evidence type="ECO:0000313" key="1">
    <source>
        <dbReference type="EMBL" id="AAN80036.1"/>
    </source>
</evidence>
<dbReference type="AlphaFoldDB" id="A0A0H2V6R5"/>
<sequence length="60" mass="6824">MLAVFQLVKNTCSRLLQCLQHAAAMRLAFTNHLSFLYQSLRELIMEYQVNADVIGFGYAA</sequence>
<keyword evidence="2" id="KW-1185">Reference proteome</keyword>
<dbReference type="HOGENOM" id="CLU_209643_0_0_6"/>
<reference evidence="1 2" key="1">
    <citation type="journal article" date="2002" name="Proc. Natl. Acad. Sci. U.S.A.">
        <title>Extensive mosaic structure revealed by the complete genome sequence of uropathogenic Escherichia coli.</title>
        <authorList>
            <person name="Welch R.A."/>
            <person name="Burland V."/>
            <person name="Plunkett G.III."/>
            <person name="Redford P."/>
            <person name="Roesch P."/>
            <person name="Rasko D."/>
            <person name="Buckles E.L."/>
            <person name="Liou S.R."/>
            <person name="Boutin A."/>
            <person name="Hackett J."/>
            <person name="Stroud D."/>
            <person name="Mayhew G.F."/>
            <person name="Rose D.J."/>
            <person name="Zhou S."/>
            <person name="Schwartz D.C."/>
            <person name="Perna N.T."/>
            <person name="Mobley H.L."/>
            <person name="Donnenberg M.S."/>
            <person name="Blattner F.R."/>
        </authorList>
    </citation>
    <scope>NUCLEOTIDE SEQUENCE [LARGE SCALE GENOMIC DNA]</scope>
    <source>
        <strain evidence="2">CFT073 / ATCC 700928 / UPEC</strain>
    </source>
</reference>
<proteinExistence type="predicted"/>
<dbReference type="KEGG" id="ecc:c1567"/>